<feature type="compositionally biased region" description="Basic and acidic residues" evidence="1">
    <location>
        <begin position="9"/>
        <end position="18"/>
    </location>
</feature>
<feature type="region of interest" description="Disordered" evidence="1">
    <location>
        <begin position="1"/>
        <end position="64"/>
    </location>
</feature>
<protein>
    <submittedName>
        <fullName evidence="2">Uncharacterized protein</fullName>
    </submittedName>
</protein>
<gene>
    <name evidence="2" type="ORF">ACFQT0_22045</name>
</gene>
<evidence type="ECO:0000256" key="1">
    <source>
        <dbReference type="SAM" id="MobiDB-lite"/>
    </source>
</evidence>
<name>A0ABW2U8A8_9BACT</name>
<organism evidence="2 3">
    <name type="scientific">Hymenobacter humi</name>
    <dbReference type="NCBI Taxonomy" id="1411620"/>
    <lineage>
        <taxon>Bacteria</taxon>
        <taxon>Pseudomonadati</taxon>
        <taxon>Bacteroidota</taxon>
        <taxon>Cytophagia</taxon>
        <taxon>Cytophagales</taxon>
        <taxon>Hymenobacteraceae</taxon>
        <taxon>Hymenobacter</taxon>
    </lineage>
</organism>
<sequence length="64" mass="7222">MKTTPTADRPLRQADPRIVKKTRRDNAAYATFGGLRGEQDHDYLPQPAPSPQAPHLLEFGRPRL</sequence>
<dbReference type="EMBL" id="JBHTEK010000001">
    <property type="protein sequence ID" value="MFC7669748.1"/>
    <property type="molecule type" value="Genomic_DNA"/>
</dbReference>
<evidence type="ECO:0000313" key="3">
    <source>
        <dbReference type="Proteomes" id="UP001596513"/>
    </source>
</evidence>
<comment type="caution">
    <text evidence="2">The sequence shown here is derived from an EMBL/GenBank/DDBJ whole genome shotgun (WGS) entry which is preliminary data.</text>
</comment>
<reference evidence="3" key="1">
    <citation type="journal article" date="2019" name="Int. J. Syst. Evol. Microbiol.">
        <title>The Global Catalogue of Microorganisms (GCM) 10K type strain sequencing project: providing services to taxonomists for standard genome sequencing and annotation.</title>
        <authorList>
            <consortium name="The Broad Institute Genomics Platform"/>
            <consortium name="The Broad Institute Genome Sequencing Center for Infectious Disease"/>
            <person name="Wu L."/>
            <person name="Ma J."/>
        </authorList>
    </citation>
    <scope>NUCLEOTIDE SEQUENCE [LARGE SCALE GENOMIC DNA]</scope>
    <source>
        <strain evidence="3">JCM 19635</strain>
    </source>
</reference>
<dbReference type="Proteomes" id="UP001596513">
    <property type="component" value="Unassembled WGS sequence"/>
</dbReference>
<dbReference type="RefSeq" id="WP_380205230.1">
    <property type="nucleotide sequence ID" value="NZ_JBHTEK010000001.1"/>
</dbReference>
<evidence type="ECO:0000313" key="2">
    <source>
        <dbReference type="EMBL" id="MFC7669748.1"/>
    </source>
</evidence>
<proteinExistence type="predicted"/>
<accession>A0ABW2U8A8</accession>
<keyword evidence="3" id="KW-1185">Reference proteome</keyword>